<evidence type="ECO:0000313" key="2">
    <source>
        <dbReference type="EMBL" id="KAF2261165.1"/>
    </source>
</evidence>
<dbReference type="EMBL" id="ML986663">
    <property type="protein sequence ID" value="KAF2261165.1"/>
    <property type="molecule type" value="Genomic_DNA"/>
</dbReference>
<dbReference type="Proteomes" id="UP000800093">
    <property type="component" value="Unassembled WGS sequence"/>
</dbReference>
<keyword evidence="3" id="KW-1185">Reference proteome</keyword>
<dbReference type="OrthoDB" id="5418867at2759"/>
<evidence type="ECO:0000256" key="1">
    <source>
        <dbReference type="SAM" id="MobiDB-lite"/>
    </source>
</evidence>
<feature type="region of interest" description="Disordered" evidence="1">
    <location>
        <begin position="51"/>
        <end position="117"/>
    </location>
</feature>
<organism evidence="2 3">
    <name type="scientific">Lojkania enalia</name>
    <dbReference type="NCBI Taxonomy" id="147567"/>
    <lineage>
        <taxon>Eukaryota</taxon>
        <taxon>Fungi</taxon>
        <taxon>Dikarya</taxon>
        <taxon>Ascomycota</taxon>
        <taxon>Pezizomycotina</taxon>
        <taxon>Dothideomycetes</taxon>
        <taxon>Pleosporomycetidae</taxon>
        <taxon>Pleosporales</taxon>
        <taxon>Pleosporales incertae sedis</taxon>
        <taxon>Lojkania</taxon>
    </lineage>
</organism>
<protein>
    <submittedName>
        <fullName evidence="2">Uncharacterized protein</fullName>
    </submittedName>
</protein>
<reference evidence="3" key="1">
    <citation type="journal article" date="2020" name="Stud. Mycol.">
        <title>101 Dothideomycetes genomes: A test case for predicting lifestyles and emergence of pathogens.</title>
        <authorList>
            <person name="Haridas S."/>
            <person name="Albert R."/>
            <person name="Binder M."/>
            <person name="Bloem J."/>
            <person name="LaButti K."/>
            <person name="Salamov A."/>
            <person name="Andreopoulos B."/>
            <person name="Baker S."/>
            <person name="Barry K."/>
            <person name="Bills G."/>
            <person name="Bluhm B."/>
            <person name="Cannon C."/>
            <person name="Castanera R."/>
            <person name="Culley D."/>
            <person name="Daum C."/>
            <person name="Ezra D."/>
            <person name="Gonzalez J."/>
            <person name="Henrissat B."/>
            <person name="Kuo A."/>
            <person name="Liang C."/>
            <person name="Lipzen A."/>
            <person name="Lutzoni F."/>
            <person name="Magnuson J."/>
            <person name="Mondo S."/>
            <person name="Nolan M."/>
            <person name="Ohm R."/>
            <person name="Pangilinan J."/>
            <person name="Park H.-J."/>
            <person name="Ramirez L."/>
            <person name="Alfaro M."/>
            <person name="Sun H."/>
            <person name="Tritt A."/>
            <person name="Yoshinaga Y."/>
            <person name="Zwiers L.-H."/>
            <person name="Turgeon B."/>
            <person name="Goodwin S."/>
            <person name="Spatafora J."/>
            <person name="Crous P."/>
            <person name="Grigoriev I."/>
        </authorList>
    </citation>
    <scope>NUCLEOTIDE SEQUENCE [LARGE SCALE GENOMIC DNA]</scope>
    <source>
        <strain evidence="3">CBS 304.66</strain>
    </source>
</reference>
<comment type="caution">
    <text evidence="2">The sequence shown here is derived from an EMBL/GenBank/DDBJ whole genome shotgun (WGS) entry which is preliminary data.</text>
</comment>
<feature type="compositionally biased region" description="Acidic residues" evidence="1">
    <location>
        <begin position="91"/>
        <end position="102"/>
    </location>
</feature>
<evidence type="ECO:0000313" key="3">
    <source>
        <dbReference type="Proteomes" id="UP000800093"/>
    </source>
</evidence>
<dbReference type="AlphaFoldDB" id="A0A9P4MXB6"/>
<accession>A0A9P4MXB6</accession>
<sequence length="213" mass="23573">MVNWGPDKDSILLVGIMEFANMTLNKELLEYLAKKIGEDCTPKAVQHRLTNMKAKSKAASGAKTPRRIPSKVTKSTPKATGKGRGRKKVDEDDPQDDDEDLLEFPTPTKRSCSTKKWSEEIKDEEPFGKKIKVEEQDGGVLLGVEAEEDDAENEFVVHASSLGLVGPLVFSWEPEVALSYSESIGLVIESIGSVYVLRLVVNEALRLEKSHMD</sequence>
<proteinExistence type="predicted"/>
<gene>
    <name evidence="2" type="ORF">CC78DRAFT_546910</name>
</gene>
<name>A0A9P4MXB6_9PLEO</name>